<evidence type="ECO:0000256" key="5">
    <source>
        <dbReference type="SAM" id="Coils"/>
    </source>
</evidence>
<feature type="coiled-coil region" evidence="5">
    <location>
        <begin position="383"/>
        <end position="426"/>
    </location>
</feature>
<evidence type="ECO:0000313" key="8">
    <source>
        <dbReference type="EMBL" id="CAG9136254.1"/>
    </source>
</evidence>
<protein>
    <submittedName>
        <fullName evidence="8">(diamondback moth) hypothetical protein</fullName>
    </submittedName>
</protein>
<keyword evidence="4" id="KW-0539">Nucleus</keyword>
<dbReference type="PANTHER" id="PTHR12550">
    <property type="entry name" value="HEPATOMA-DERIVED GROWTH FACTOR-RELATED"/>
    <property type="match status" value="1"/>
</dbReference>
<dbReference type="InterPro" id="IPR035441">
    <property type="entry name" value="TFIIS/LEDGF_dom_sf"/>
</dbReference>
<gene>
    <name evidence="8" type="ORF">PLXY2_LOCUS14497</name>
</gene>
<reference evidence="8" key="1">
    <citation type="submission" date="2020-11" db="EMBL/GenBank/DDBJ databases">
        <authorList>
            <person name="Whiteford S."/>
        </authorList>
    </citation>
    <scope>NUCLEOTIDE SEQUENCE</scope>
</reference>
<feature type="domain" description="PWWP" evidence="7">
    <location>
        <begin position="10"/>
        <end position="60"/>
    </location>
</feature>
<evidence type="ECO:0000256" key="3">
    <source>
        <dbReference type="ARBA" id="ARBA00023054"/>
    </source>
</evidence>
<dbReference type="SMART" id="SM00293">
    <property type="entry name" value="PWWP"/>
    <property type="match status" value="1"/>
</dbReference>
<feature type="compositionally biased region" description="Acidic residues" evidence="6">
    <location>
        <begin position="673"/>
        <end position="683"/>
    </location>
</feature>
<comment type="caution">
    <text evidence="8">The sequence shown here is derived from an EMBL/GenBank/DDBJ whole genome shotgun (WGS) entry which is preliminary data.</text>
</comment>
<name>A0A8S4G8Q9_PLUXY</name>
<feature type="compositionally biased region" description="Basic residues" evidence="6">
    <location>
        <begin position="584"/>
        <end position="594"/>
    </location>
</feature>
<dbReference type="Pfam" id="PF00855">
    <property type="entry name" value="PWWP"/>
    <property type="match status" value="1"/>
</dbReference>
<evidence type="ECO:0000256" key="6">
    <source>
        <dbReference type="SAM" id="MobiDB-lite"/>
    </source>
</evidence>
<feature type="region of interest" description="Disordered" evidence="6">
    <location>
        <begin position="102"/>
        <end position="257"/>
    </location>
</feature>
<dbReference type="EMBL" id="CAJHNJ030000131">
    <property type="protein sequence ID" value="CAG9136254.1"/>
    <property type="molecule type" value="Genomic_DNA"/>
</dbReference>
<dbReference type="Gene3D" id="2.30.30.140">
    <property type="match status" value="1"/>
</dbReference>
<dbReference type="AlphaFoldDB" id="A0A8S4G8Q9"/>
<evidence type="ECO:0000259" key="7">
    <source>
        <dbReference type="PROSITE" id="PS50812"/>
    </source>
</evidence>
<evidence type="ECO:0000256" key="1">
    <source>
        <dbReference type="ARBA" id="ARBA00004123"/>
    </source>
</evidence>
<keyword evidence="9" id="KW-1185">Reference proteome</keyword>
<dbReference type="SUPFAM" id="SSF63748">
    <property type="entry name" value="Tudor/PWWP/MBT"/>
    <property type="match status" value="1"/>
</dbReference>
<evidence type="ECO:0000256" key="2">
    <source>
        <dbReference type="ARBA" id="ARBA00005309"/>
    </source>
</evidence>
<dbReference type="InterPro" id="IPR036218">
    <property type="entry name" value="HIVI-bd_sf"/>
</dbReference>
<dbReference type="GO" id="GO:0005634">
    <property type="term" value="C:nucleus"/>
    <property type="evidence" value="ECO:0007669"/>
    <property type="project" value="UniProtKB-SubCell"/>
</dbReference>
<dbReference type="Pfam" id="PF11467">
    <property type="entry name" value="LEDGF"/>
    <property type="match status" value="1"/>
</dbReference>
<dbReference type="InterPro" id="IPR000313">
    <property type="entry name" value="PWWP_dom"/>
</dbReference>
<feature type="compositionally biased region" description="Basic and acidic residues" evidence="6">
    <location>
        <begin position="656"/>
        <end position="671"/>
    </location>
</feature>
<comment type="similarity">
    <text evidence="2">Belongs to the HDGF family.</text>
</comment>
<feature type="region of interest" description="Disordered" evidence="6">
    <location>
        <begin position="572"/>
        <end position="852"/>
    </location>
</feature>
<dbReference type="Gene3D" id="1.20.930.10">
    <property type="entry name" value="Conserved domain common to transcription factors TFIIS, elongin A, CRSP70"/>
    <property type="match status" value="1"/>
</dbReference>
<proteinExistence type="inferred from homology"/>
<dbReference type="InterPro" id="IPR021567">
    <property type="entry name" value="LEDGF_IBD"/>
</dbReference>
<dbReference type="Proteomes" id="UP000653454">
    <property type="component" value="Unassembled WGS sequence"/>
</dbReference>
<dbReference type="CDD" id="cd05834">
    <property type="entry name" value="PWWP_HRP"/>
    <property type="match status" value="1"/>
</dbReference>
<sequence>MGKKAREYKTGDFIFAKVKGYPAWPARVQRPNGKKYFVYFYGTGETANLPPNQIFDYAENKDKFLTKTVKRKDFNDGARQIEHDFANNVPLEDIIGVAPEEPMDTTATDEGNETANDSAMDTTAADTTVAETTTADETTSSQNDQTVEDSDEGPLVIDEGKKRKPAAKTPAKEPAKAAKTPRGKAKPDEKEDDEEKRDEELVSRSGRKIRPKRYIDEQTEENATLPAPAAKKKRGTSPAADKEKTKTADNASTEKNNKHYTAITQTELEDLKEPFEPADGDKEDLLITCLPGGTYVGIKLFQARPSSFKSDAARLQWARAQARHAITLKGQLGTYVGIKLFQARPSSFKSDAARLQWARAQARHAITLKGQLEKGHITPQSVAAQLEMDLNLTDEEKANLDKEREIEEKKSRVQFLKTEMRLIELDAKIKSCLSLEKADTELCLKLLDELTELEVKPLMLLKHPTCAETVKRMRAYVGNTPSWELSEEEALSFSTKAGAIRAMADTLYNNIKDLFVTPEGLSFWEYFSSRVAQFKKATAKLSSDERLEMVHEPLEMSTPTAHTMKAAVEAANEEVADAPETPQKKKAAAAKAKKAAAAANSTPSKAPKRQSSRSKAAEPETNKTTDEPKDQPVTEEAVTTTDAEKPENNDTNAKTNDVDSNKETPEEKSASTEDTDTANAEESEPVKETEKNNSEDKPAENNCSEEKADAVTEKNSDEGEAEGKEIKEKAGDNKKDKKESEKERKEALKEKKEAEKAEKQERKEAEKEKKEAEKAEKLEKKEAEKEKKEAENKEKREAEKEKKEAEKEKKEVEKEKKEASKEENDEPRAKRGRENNKKTETPKSPAKRKSRS</sequence>
<evidence type="ECO:0000313" key="9">
    <source>
        <dbReference type="Proteomes" id="UP000653454"/>
    </source>
</evidence>
<dbReference type="SUPFAM" id="SSF140576">
    <property type="entry name" value="HIV integrase-binding domain"/>
    <property type="match status" value="1"/>
</dbReference>
<organism evidence="8 9">
    <name type="scientific">Plutella xylostella</name>
    <name type="common">Diamondback moth</name>
    <name type="synonym">Plutella maculipennis</name>
    <dbReference type="NCBI Taxonomy" id="51655"/>
    <lineage>
        <taxon>Eukaryota</taxon>
        <taxon>Metazoa</taxon>
        <taxon>Ecdysozoa</taxon>
        <taxon>Arthropoda</taxon>
        <taxon>Hexapoda</taxon>
        <taxon>Insecta</taxon>
        <taxon>Pterygota</taxon>
        <taxon>Neoptera</taxon>
        <taxon>Endopterygota</taxon>
        <taxon>Lepidoptera</taxon>
        <taxon>Glossata</taxon>
        <taxon>Ditrysia</taxon>
        <taxon>Yponomeutoidea</taxon>
        <taxon>Plutellidae</taxon>
        <taxon>Plutella</taxon>
    </lineage>
</organism>
<dbReference type="PANTHER" id="PTHR12550:SF70">
    <property type="entry name" value="JIL-1 ANCHORING AND STABILIZING PROTEIN, ISOFORM A"/>
    <property type="match status" value="1"/>
</dbReference>
<feature type="compositionally biased region" description="Low complexity" evidence="6">
    <location>
        <begin position="114"/>
        <end position="139"/>
    </location>
</feature>
<feature type="compositionally biased region" description="Basic and acidic residues" evidence="6">
    <location>
        <begin position="615"/>
        <end position="632"/>
    </location>
</feature>
<accession>A0A8S4G8Q9</accession>
<comment type="subcellular location">
    <subcellularLocation>
        <location evidence="1">Nucleus</location>
    </subcellularLocation>
</comment>
<keyword evidence="3 5" id="KW-0175">Coiled coil</keyword>
<evidence type="ECO:0000256" key="4">
    <source>
        <dbReference type="ARBA" id="ARBA00023242"/>
    </source>
</evidence>
<dbReference type="PROSITE" id="PS50812">
    <property type="entry name" value="PWWP"/>
    <property type="match status" value="1"/>
</dbReference>
<feature type="compositionally biased region" description="Basic and acidic residues" evidence="6">
    <location>
        <begin position="684"/>
        <end position="841"/>
    </location>
</feature>